<protein>
    <submittedName>
        <fullName evidence="3">Nucleolar pre-ribosomal-associated protein 1</fullName>
    </submittedName>
</protein>
<keyword evidence="4" id="KW-1185">Reference proteome</keyword>
<dbReference type="InterPro" id="IPR021714">
    <property type="entry name" value="URB1_N"/>
</dbReference>
<gene>
    <name evidence="3" type="primary">URB1</name>
    <name evidence="3" type="ORF">AV530_016532</name>
</gene>
<dbReference type="GO" id="GO:0000463">
    <property type="term" value="P:maturation of LSU-rRNA from tricistronic rRNA transcript (SSU-rRNA, 5.8S rRNA, LSU-rRNA)"/>
    <property type="evidence" value="ECO:0007669"/>
    <property type="project" value="TreeGrafter"/>
</dbReference>
<comment type="caution">
    <text evidence="3">The sequence shown here is derived from an EMBL/GenBank/DDBJ whole genome shotgun (WGS) entry which is preliminary data.</text>
</comment>
<feature type="compositionally biased region" description="Basic and acidic residues" evidence="1">
    <location>
        <begin position="19"/>
        <end position="28"/>
    </location>
</feature>
<dbReference type="EMBL" id="LSYS01009367">
    <property type="protein sequence ID" value="OPJ66480.1"/>
    <property type="molecule type" value="Genomic_DNA"/>
</dbReference>
<reference evidence="3 4" key="1">
    <citation type="submission" date="2016-02" db="EMBL/GenBank/DDBJ databases">
        <title>Band-tailed pigeon sequencing and assembly.</title>
        <authorList>
            <person name="Soares A.E."/>
            <person name="Novak B.J."/>
            <person name="Rice E.S."/>
            <person name="O'Connell B."/>
            <person name="Chang D."/>
            <person name="Weber S."/>
            <person name="Shapiro B."/>
        </authorList>
    </citation>
    <scope>NUCLEOTIDE SEQUENCE [LARGE SCALE GENOMIC DNA]</scope>
    <source>
        <strain evidence="3">BTP2013</strain>
        <tissue evidence="3">Blood</tissue>
    </source>
</reference>
<proteinExistence type="predicted"/>
<dbReference type="Pfam" id="PF11707">
    <property type="entry name" value="Npa1"/>
    <property type="match status" value="1"/>
</dbReference>
<dbReference type="PANTHER" id="PTHR13500">
    <property type="entry name" value="NUCLEOLAR PRERIBOSOMAL-ASSOCIATED PROTEIN 1"/>
    <property type="match status" value="1"/>
</dbReference>
<dbReference type="PANTHER" id="PTHR13500:SF0">
    <property type="entry name" value="NUCLEOLAR PRE-RIBOSOMAL-ASSOCIATED PROTEIN 1"/>
    <property type="match status" value="1"/>
</dbReference>
<evidence type="ECO:0000256" key="1">
    <source>
        <dbReference type="SAM" id="MobiDB-lite"/>
    </source>
</evidence>
<evidence type="ECO:0000313" key="4">
    <source>
        <dbReference type="Proteomes" id="UP000190648"/>
    </source>
</evidence>
<sequence>MAVKRRGVPAAGPPAAKRACREEEEKEKEEEFNGARFKALLRDPTTAGKGLETFVSVAKTLPSPEIYDVVEGYVKISMECAEIFKLLDGERKPESEMILIFQALEAILLRTASDLSHFSVVGMNIVKKLIHSYMRLVYAALYSENHRMSRVCLTLLSAMVAQGPDTARDVYSHFDFNNKHLPGLLKKRCKKGRPDVRMAYIQFALSFLIAGDNAVLTQVLELKDFIPDILRSEIKEDKVSTVNLLLSTLKTKVVQNKNITKTQKVRFFTADVLIHISSLYRWNGITDVSPGDLKVTQGSEEVGKMMVRELVHNFLMDLCCSLKHGITFYDPSLGTSGKGGNMVLLRFLLGLKTATEDEMVADLMIEVSLDGQYKVTQKDL</sequence>
<dbReference type="AlphaFoldDB" id="A0A1V4J2W6"/>
<dbReference type="InterPro" id="IPR039844">
    <property type="entry name" value="URB1"/>
</dbReference>
<name>A0A1V4J2W6_PATFA</name>
<dbReference type="GO" id="GO:0000466">
    <property type="term" value="P:maturation of 5.8S rRNA from tricistronic rRNA transcript (SSU-rRNA, 5.8S rRNA, LSU-rRNA)"/>
    <property type="evidence" value="ECO:0007669"/>
    <property type="project" value="TreeGrafter"/>
</dbReference>
<accession>A0A1V4J2W6</accession>
<dbReference type="OrthoDB" id="9344013at2759"/>
<feature type="region of interest" description="Disordered" evidence="1">
    <location>
        <begin position="1"/>
        <end position="28"/>
    </location>
</feature>
<evidence type="ECO:0000259" key="2">
    <source>
        <dbReference type="Pfam" id="PF11707"/>
    </source>
</evidence>
<feature type="compositionally biased region" description="Low complexity" evidence="1">
    <location>
        <begin position="8"/>
        <end position="17"/>
    </location>
</feature>
<dbReference type="GO" id="GO:0005730">
    <property type="term" value="C:nucleolus"/>
    <property type="evidence" value="ECO:0007669"/>
    <property type="project" value="TreeGrafter"/>
</dbReference>
<dbReference type="Proteomes" id="UP000190648">
    <property type="component" value="Unassembled WGS sequence"/>
</dbReference>
<dbReference type="STRING" id="372326.A0A1V4J2W6"/>
<organism evidence="3 4">
    <name type="scientific">Patagioenas fasciata monilis</name>
    <dbReference type="NCBI Taxonomy" id="372326"/>
    <lineage>
        <taxon>Eukaryota</taxon>
        <taxon>Metazoa</taxon>
        <taxon>Chordata</taxon>
        <taxon>Craniata</taxon>
        <taxon>Vertebrata</taxon>
        <taxon>Euteleostomi</taxon>
        <taxon>Archelosauria</taxon>
        <taxon>Archosauria</taxon>
        <taxon>Dinosauria</taxon>
        <taxon>Saurischia</taxon>
        <taxon>Theropoda</taxon>
        <taxon>Coelurosauria</taxon>
        <taxon>Aves</taxon>
        <taxon>Neognathae</taxon>
        <taxon>Neoaves</taxon>
        <taxon>Columbimorphae</taxon>
        <taxon>Columbiformes</taxon>
        <taxon>Columbidae</taxon>
        <taxon>Patagioenas</taxon>
    </lineage>
</organism>
<evidence type="ECO:0000313" key="3">
    <source>
        <dbReference type="EMBL" id="OPJ66480.1"/>
    </source>
</evidence>
<feature type="domain" description="URB1 N-terminal" evidence="2">
    <location>
        <begin position="80"/>
        <end position="367"/>
    </location>
</feature>